<dbReference type="EMBL" id="BX284601">
    <property type="protein sequence ID" value="CAC42273.1"/>
    <property type="molecule type" value="Genomic_DNA"/>
</dbReference>
<dbReference type="GO" id="GO:0008340">
    <property type="term" value="P:determination of adult lifespan"/>
    <property type="evidence" value="ECO:0000315"/>
    <property type="project" value="WormBase"/>
</dbReference>
<evidence type="ECO:0000313" key="11">
    <source>
        <dbReference type="WormBase" id="C41G7.1b"/>
    </source>
</evidence>
<dbReference type="OrthoDB" id="197400at2759"/>
<dbReference type="EMBL" id="AF156887">
    <property type="protein sequence ID" value="AAF00192.1"/>
    <property type="molecule type" value="mRNA"/>
</dbReference>
<dbReference type="eggNOG" id="KOG4327">
    <property type="taxonomic scope" value="Eukaryota"/>
</dbReference>
<dbReference type="Proteomes" id="UP000001940">
    <property type="component" value="Chromosome I"/>
</dbReference>
<dbReference type="KEGG" id="cel:CELE_C41G7.1"/>
<dbReference type="Pfam" id="PF20635">
    <property type="entry name" value="SMN_YG-box"/>
    <property type="match status" value="1"/>
</dbReference>
<feature type="compositionally biased region" description="Polar residues" evidence="6">
    <location>
        <begin position="132"/>
        <end position="154"/>
    </location>
</feature>
<dbReference type="CDD" id="cd21182">
    <property type="entry name" value="Tudor_SMN_SPF30-like"/>
    <property type="match status" value="1"/>
</dbReference>
<feature type="domain" description="Tudor" evidence="7">
    <location>
        <begin position="56"/>
        <end position="119"/>
    </location>
</feature>
<dbReference type="IntAct" id="G5EC16">
    <property type="interactions" value="2"/>
</dbReference>
<keyword evidence="3" id="KW-0507">mRNA processing</keyword>
<dbReference type="Gene3D" id="2.30.30.140">
    <property type="match status" value="1"/>
</dbReference>
<dbReference type="CDD" id="cd22852">
    <property type="entry name" value="SMN_C"/>
    <property type="match status" value="1"/>
</dbReference>
<reference evidence="8" key="2">
    <citation type="journal article" date="1999" name="Hum. Mol. Genet.">
        <title>The Caenorhabditis elegans orthologue of the human gene responsible for spinal muscular atrophy is a maternal product critical for germline maturation and embryonic viability.</title>
        <authorList>
            <person name="Miguel-Aliaga I."/>
            <person name="Culetto E."/>
            <person name="Walker D.S."/>
            <person name="Baylis H.A."/>
            <person name="Sattelle D.B."/>
            <person name="Davies K.E."/>
        </authorList>
    </citation>
    <scope>NUCLEOTIDE SEQUENCE</scope>
    <source>
        <strain evidence="8">Bristol N2</strain>
    </source>
</reference>
<feature type="region of interest" description="Disordered" evidence="6">
    <location>
        <begin position="129"/>
        <end position="156"/>
    </location>
</feature>
<dbReference type="AGR" id="WB:WBGene00004887"/>
<dbReference type="SMR" id="G5EC16"/>
<evidence type="ECO:0000313" key="9">
    <source>
        <dbReference type="EMBL" id="CAC42273.1"/>
    </source>
</evidence>
<dbReference type="PANTHER" id="PTHR39267">
    <property type="entry name" value="SURVIVAL MOTOR NEURON-LIKE PROTEIN 1"/>
    <property type="match status" value="1"/>
</dbReference>
<dbReference type="SMART" id="SM00333">
    <property type="entry name" value="TUDOR"/>
    <property type="match status" value="1"/>
</dbReference>
<comment type="subcellular location">
    <subcellularLocation>
        <location evidence="1">Nucleus</location>
    </subcellularLocation>
</comment>
<evidence type="ECO:0000256" key="4">
    <source>
        <dbReference type="ARBA" id="ARBA00023187"/>
    </source>
</evidence>
<evidence type="ECO:0000256" key="5">
    <source>
        <dbReference type="ARBA" id="ARBA00023242"/>
    </source>
</evidence>
<gene>
    <name evidence="9 11" type="primary">smn-1</name>
    <name evidence="8" type="synonym">SMN</name>
    <name evidence="11" type="ORF">C41G7.1</name>
    <name evidence="9" type="ORF">CELE_C41G7.1</name>
</gene>
<dbReference type="GO" id="GO:0005634">
    <property type="term" value="C:nucleus"/>
    <property type="evidence" value="ECO:0000314"/>
    <property type="project" value="WormBase"/>
</dbReference>
<dbReference type="GO" id="GO:0008380">
    <property type="term" value="P:RNA splicing"/>
    <property type="evidence" value="ECO:0007669"/>
    <property type="project" value="UniProtKB-KW"/>
</dbReference>
<evidence type="ECO:0000256" key="2">
    <source>
        <dbReference type="ARBA" id="ARBA00005371"/>
    </source>
</evidence>
<dbReference type="GO" id="GO:0007281">
    <property type="term" value="P:germ cell development"/>
    <property type="evidence" value="ECO:0000315"/>
    <property type="project" value="WormBase"/>
</dbReference>
<dbReference type="STRING" id="6239.C41G7.1b.1"/>
<dbReference type="RefSeq" id="NP_001366985.1">
    <property type="nucleotide sequence ID" value="NM_001381073.1"/>
</dbReference>
<dbReference type="PANTHER" id="PTHR39267:SF1">
    <property type="entry name" value="SURVIVAL MOTOR NEURON PROTEIN"/>
    <property type="match status" value="1"/>
</dbReference>
<dbReference type="InterPro" id="IPR047313">
    <property type="entry name" value="SMN_C"/>
</dbReference>
<dbReference type="SUPFAM" id="SSF63748">
    <property type="entry name" value="Tudor/PWWP/MBT"/>
    <property type="match status" value="1"/>
</dbReference>
<dbReference type="CDD" id="cd22851">
    <property type="entry name" value="SMN_N"/>
    <property type="match status" value="1"/>
</dbReference>
<evidence type="ECO:0007829" key="12">
    <source>
        <dbReference type="PeptideAtlas" id="G5EC16"/>
    </source>
</evidence>
<evidence type="ECO:0000313" key="10">
    <source>
        <dbReference type="Proteomes" id="UP000001940"/>
    </source>
</evidence>
<reference evidence="9 10" key="1">
    <citation type="journal article" date="1998" name="Science">
        <title>Genome sequence of the nematode C. elegans: a platform for investigating biology.</title>
        <authorList>
            <consortium name="The C. elegans sequencing consortium"/>
            <person name="Sulson J.E."/>
            <person name="Waterston R."/>
        </authorList>
    </citation>
    <scope>NUCLEOTIDE SEQUENCE [LARGE SCALE GENOMIC DNA]</scope>
    <source>
        <strain evidence="9 10">Bristol N2</strain>
    </source>
</reference>
<dbReference type="PROSITE" id="PS50304">
    <property type="entry name" value="TUDOR"/>
    <property type="match status" value="1"/>
</dbReference>
<accession>G5EC16</accession>
<dbReference type="GO" id="GO:0009792">
    <property type="term" value="P:embryo development ending in birth or egg hatching"/>
    <property type="evidence" value="ECO:0000315"/>
    <property type="project" value="WormBase"/>
</dbReference>
<reference evidence="9" key="3">
    <citation type="submission" date="2003-03" db="EMBL/GenBank/DDBJ databases">
        <authorList>
            <person name="Sulson J.E."/>
            <person name="Waterston R."/>
        </authorList>
    </citation>
    <scope>NUCLEOTIDE SEQUENCE</scope>
    <source>
        <strain evidence="9">Bristol N2</strain>
    </source>
</reference>
<dbReference type="ExpressionAtlas" id="G5EC16">
    <property type="expression patterns" value="baseline and differential"/>
</dbReference>
<name>G5EC16_CAEEL</name>
<dbReference type="PeptideAtlas" id="G5EC16"/>
<evidence type="ECO:0000259" key="7">
    <source>
        <dbReference type="PROSITE" id="PS50304"/>
    </source>
</evidence>
<keyword evidence="10" id="KW-1185">Reference proteome</keyword>
<dbReference type="FunCoup" id="G5EC16">
    <property type="interactions" value="1954"/>
</dbReference>
<comment type="similarity">
    <text evidence="2">Belongs to the SMN family.</text>
</comment>
<evidence type="ECO:0000256" key="3">
    <source>
        <dbReference type="ARBA" id="ARBA00022664"/>
    </source>
</evidence>
<keyword evidence="12" id="KW-1267">Proteomics identification</keyword>
<dbReference type="GO" id="GO:0006397">
    <property type="term" value="P:mRNA processing"/>
    <property type="evidence" value="ECO:0007669"/>
    <property type="project" value="UniProtKB-KW"/>
</dbReference>
<dbReference type="InterPro" id="IPR002999">
    <property type="entry name" value="Tudor"/>
</dbReference>
<organism evidence="8">
    <name type="scientific">Caenorhabditis elegans</name>
    <dbReference type="NCBI Taxonomy" id="6239"/>
    <lineage>
        <taxon>Eukaryota</taxon>
        <taxon>Metazoa</taxon>
        <taxon>Ecdysozoa</taxon>
        <taxon>Nematoda</taxon>
        <taxon>Chromadorea</taxon>
        <taxon>Rhabditida</taxon>
        <taxon>Rhabditina</taxon>
        <taxon>Rhabditomorpha</taxon>
        <taxon>Rhabditoidea</taxon>
        <taxon>Rhabditidae</taxon>
        <taxon>Peloderinae</taxon>
        <taxon>Caenorhabditis</taxon>
    </lineage>
</organism>
<evidence type="ECO:0000256" key="1">
    <source>
        <dbReference type="ARBA" id="ARBA00004123"/>
    </source>
</evidence>
<proteinExistence type="evidence at protein level"/>
<dbReference type="GeneID" id="172783"/>
<protein>
    <submittedName>
        <fullName evidence="8">Survival motor neuron protein</fullName>
    </submittedName>
    <submittedName>
        <fullName evidence="9">Tudor domain-containing protein</fullName>
    </submittedName>
</protein>
<dbReference type="OMA" id="MSMLTAW"/>
<reference evidence="9" key="4">
    <citation type="submission" date="2024-10" db="EMBL/GenBank/DDBJ databases">
        <authorList>
            <consortium name="WormBase Consortium"/>
            <person name="WormBase"/>
        </authorList>
    </citation>
    <scope>NUCLEOTIDE SEQUENCE</scope>
    <source>
        <strain evidence="9">Bristol N2</strain>
    </source>
</reference>
<dbReference type="AlphaFoldDB" id="G5EC16"/>
<evidence type="ECO:0000256" key="6">
    <source>
        <dbReference type="SAM" id="MobiDB-lite"/>
    </source>
</evidence>
<dbReference type="InterPro" id="IPR049481">
    <property type="entry name" value="SMN_G2-BD"/>
</dbReference>
<dbReference type="PaxDb" id="6239-C41G7.1b"/>
<dbReference type="CTD" id="172783"/>
<sequence>MAKIWSKSGDMEVDDVWDDTELIKMYDESLQEISKNETSAKITSRKFKGEDGKMYTWKVGGKCMAPYEENGEVTDYPATIDTIGGADNLEVGVTFIYYGGQAVVQMKDLWLNEEAIADAVKAENDLQKTKKTSTVNSVAHSNSKSTSSAPNTSMPFPSFAPPVPPNIIAMAPVNQKEAMNSMLMSWYMSGYHTGYYQALADQKNVQN</sequence>
<dbReference type="InterPro" id="IPR040424">
    <property type="entry name" value="Smn1"/>
</dbReference>
<dbReference type="WormBase" id="C41G7.1b">
    <property type="protein sequence ID" value="CE27843"/>
    <property type="gene ID" value="WBGene00004887"/>
    <property type="gene designation" value="smn-1"/>
</dbReference>
<dbReference type="HOGENOM" id="CLU_077852_0_0_1"/>
<dbReference type="Pfam" id="PF20636">
    <property type="entry name" value="SMN_G2-BD"/>
    <property type="match status" value="1"/>
</dbReference>
<dbReference type="GO" id="GO:0002119">
    <property type="term" value="P:nematode larval development"/>
    <property type="evidence" value="ECO:0000315"/>
    <property type="project" value="WormBase"/>
</dbReference>
<dbReference type="GO" id="GO:0040025">
    <property type="term" value="P:vulval development"/>
    <property type="evidence" value="ECO:0000315"/>
    <property type="project" value="WormBase"/>
</dbReference>
<keyword evidence="5" id="KW-0539">Nucleus</keyword>
<dbReference type="GO" id="GO:0043050">
    <property type="term" value="P:nematode pharyngeal pumping"/>
    <property type="evidence" value="ECO:0000315"/>
    <property type="project" value="WormBase"/>
</dbReference>
<evidence type="ECO:0000313" key="8">
    <source>
        <dbReference type="EMBL" id="AAF00192.1"/>
    </source>
</evidence>
<keyword evidence="4" id="KW-0508">mRNA splicing</keyword>
<dbReference type="GO" id="GO:0040011">
    <property type="term" value="P:locomotion"/>
    <property type="evidence" value="ECO:0000315"/>
    <property type="project" value="WormBase"/>
</dbReference>
<dbReference type="Bgee" id="WBGene00004887">
    <property type="expression patterns" value="Expressed in germ line (C elegans) and 4 other cell types or tissues"/>
</dbReference>